<dbReference type="AlphaFoldDB" id="A0A2R6QK92"/>
<dbReference type="EMBL" id="NKQK01000015">
    <property type="protein sequence ID" value="PSS09818.1"/>
    <property type="molecule type" value="Genomic_DNA"/>
</dbReference>
<evidence type="ECO:0000313" key="4">
    <source>
        <dbReference type="Proteomes" id="UP000241394"/>
    </source>
</evidence>
<dbReference type="InterPro" id="IPR032795">
    <property type="entry name" value="DUF3741-assoc"/>
</dbReference>
<reference evidence="3 4" key="1">
    <citation type="submission" date="2017-07" db="EMBL/GenBank/DDBJ databases">
        <title>An improved, manually edited Actinidia chinensis var. chinensis (kiwifruit) genome highlights the challenges associated with draft genomes and gene prediction in plants.</title>
        <authorList>
            <person name="Pilkington S."/>
            <person name="Crowhurst R."/>
            <person name="Hilario E."/>
            <person name="Nardozza S."/>
            <person name="Fraser L."/>
            <person name="Peng Y."/>
            <person name="Gunaseelan K."/>
            <person name="Simpson R."/>
            <person name="Tahir J."/>
            <person name="Deroles S."/>
            <person name="Templeton K."/>
            <person name="Luo Z."/>
            <person name="Davy M."/>
            <person name="Cheng C."/>
            <person name="Mcneilage M."/>
            <person name="Scaglione D."/>
            <person name="Liu Y."/>
            <person name="Zhang Q."/>
            <person name="Datson P."/>
            <person name="De Silva N."/>
            <person name="Gardiner S."/>
            <person name="Bassett H."/>
            <person name="Chagne D."/>
            <person name="Mccallum J."/>
            <person name="Dzierzon H."/>
            <person name="Deng C."/>
            <person name="Wang Y.-Y."/>
            <person name="Barron N."/>
            <person name="Manako K."/>
            <person name="Bowen J."/>
            <person name="Foster T."/>
            <person name="Erridge Z."/>
            <person name="Tiffin H."/>
            <person name="Waite C."/>
            <person name="Davies K."/>
            <person name="Grierson E."/>
            <person name="Laing W."/>
            <person name="Kirk R."/>
            <person name="Chen X."/>
            <person name="Wood M."/>
            <person name="Montefiori M."/>
            <person name="Brummell D."/>
            <person name="Schwinn K."/>
            <person name="Catanach A."/>
            <person name="Fullerton C."/>
            <person name="Li D."/>
            <person name="Meiyalaghan S."/>
            <person name="Nieuwenhuizen N."/>
            <person name="Read N."/>
            <person name="Prakash R."/>
            <person name="Hunter D."/>
            <person name="Zhang H."/>
            <person name="Mckenzie M."/>
            <person name="Knabel M."/>
            <person name="Harris A."/>
            <person name="Allan A."/>
            <person name="Chen A."/>
            <person name="Janssen B."/>
            <person name="Plunkett B."/>
            <person name="Dwamena C."/>
            <person name="Voogd C."/>
            <person name="Leif D."/>
            <person name="Lafferty D."/>
            <person name="Souleyre E."/>
            <person name="Varkonyi-Gasic E."/>
            <person name="Gambi F."/>
            <person name="Hanley J."/>
            <person name="Yao J.-L."/>
            <person name="Cheung J."/>
            <person name="David K."/>
            <person name="Warren B."/>
            <person name="Marsh K."/>
            <person name="Snowden K."/>
            <person name="Lin-Wang K."/>
            <person name="Brian L."/>
            <person name="Martinez-Sanchez M."/>
            <person name="Wang M."/>
            <person name="Ileperuma N."/>
            <person name="Macnee N."/>
            <person name="Campin R."/>
            <person name="Mcatee P."/>
            <person name="Drummond R."/>
            <person name="Espley R."/>
            <person name="Ireland H."/>
            <person name="Wu R."/>
            <person name="Atkinson R."/>
            <person name="Karunairetnam S."/>
            <person name="Bulley S."/>
            <person name="Chunkath S."/>
            <person name="Hanley Z."/>
            <person name="Storey R."/>
            <person name="Thrimawithana A."/>
            <person name="Thomson S."/>
            <person name="David C."/>
            <person name="Testolin R."/>
        </authorList>
    </citation>
    <scope>NUCLEOTIDE SEQUENCE [LARGE SCALE GENOMIC DNA]</scope>
    <source>
        <strain evidence="4">cv. Red5</strain>
        <tissue evidence="3">Young leaf</tissue>
    </source>
</reference>
<accession>A0A2R6QK92</accession>
<reference evidence="4" key="2">
    <citation type="journal article" date="2018" name="BMC Genomics">
        <title>A manually annotated Actinidia chinensis var. chinensis (kiwifruit) genome highlights the challenges associated with draft genomes and gene prediction in plants.</title>
        <authorList>
            <person name="Pilkington S.M."/>
            <person name="Crowhurst R."/>
            <person name="Hilario E."/>
            <person name="Nardozza S."/>
            <person name="Fraser L."/>
            <person name="Peng Y."/>
            <person name="Gunaseelan K."/>
            <person name="Simpson R."/>
            <person name="Tahir J."/>
            <person name="Deroles S.C."/>
            <person name="Templeton K."/>
            <person name="Luo Z."/>
            <person name="Davy M."/>
            <person name="Cheng C."/>
            <person name="McNeilage M."/>
            <person name="Scaglione D."/>
            <person name="Liu Y."/>
            <person name="Zhang Q."/>
            <person name="Datson P."/>
            <person name="De Silva N."/>
            <person name="Gardiner S.E."/>
            <person name="Bassett H."/>
            <person name="Chagne D."/>
            <person name="McCallum J."/>
            <person name="Dzierzon H."/>
            <person name="Deng C."/>
            <person name="Wang Y.Y."/>
            <person name="Barron L."/>
            <person name="Manako K."/>
            <person name="Bowen J."/>
            <person name="Foster T.M."/>
            <person name="Erridge Z.A."/>
            <person name="Tiffin H."/>
            <person name="Waite C.N."/>
            <person name="Davies K.M."/>
            <person name="Grierson E.P."/>
            <person name="Laing W.A."/>
            <person name="Kirk R."/>
            <person name="Chen X."/>
            <person name="Wood M."/>
            <person name="Montefiori M."/>
            <person name="Brummell D.A."/>
            <person name="Schwinn K.E."/>
            <person name="Catanach A."/>
            <person name="Fullerton C."/>
            <person name="Li D."/>
            <person name="Meiyalaghan S."/>
            <person name="Nieuwenhuizen N."/>
            <person name="Read N."/>
            <person name="Prakash R."/>
            <person name="Hunter D."/>
            <person name="Zhang H."/>
            <person name="McKenzie M."/>
            <person name="Knabel M."/>
            <person name="Harris A."/>
            <person name="Allan A.C."/>
            <person name="Gleave A."/>
            <person name="Chen A."/>
            <person name="Janssen B.J."/>
            <person name="Plunkett B."/>
            <person name="Ampomah-Dwamena C."/>
            <person name="Voogd C."/>
            <person name="Leif D."/>
            <person name="Lafferty D."/>
            <person name="Souleyre E.J.F."/>
            <person name="Varkonyi-Gasic E."/>
            <person name="Gambi F."/>
            <person name="Hanley J."/>
            <person name="Yao J.L."/>
            <person name="Cheung J."/>
            <person name="David K.M."/>
            <person name="Warren B."/>
            <person name="Marsh K."/>
            <person name="Snowden K.C."/>
            <person name="Lin-Wang K."/>
            <person name="Brian L."/>
            <person name="Martinez-Sanchez M."/>
            <person name="Wang M."/>
            <person name="Ileperuma N."/>
            <person name="Macnee N."/>
            <person name="Campin R."/>
            <person name="McAtee P."/>
            <person name="Drummond R.S.M."/>
            <person name="Espley R.V."/>
            <person name="Ireland H.S."/>
            <person name="Wu R."/>
            <person name="Atkinson R.G."/>
            <person name="Karunairetnam S."/>
            <person name="Bulley S."/>
            <person name="Chunkath S."/>
            <person name="Hanley Z."/>
            <person name="Storey R."/>
            <person name="Thrimawithana A.H."/>
            <person name="Thomson S."/>
            <person name="David C."/>
            <person name="Testolin R."/>
            <person name="Huang H."/>
            <person name="Hellens R.P."/>
            <person name="Schaffer R.J."/>
        </authorList>
    </citation>
    <scope>NUCLEOTIDE SEQUENCE [LARGE SCALE GENOMIC DNA]</scope>
    <source>
        <strain evidence="4">cv. Red5</strain>
    </source>
</reference>
<dbReference type="InParanoid" id="A0A2R6QK92"/>
<dbReference type="PANTHER" id="PTHR35499">
    <property type="entry name" value="OS05G0128300 PROTEIN"/>
    <property type="match status" value="1"/>
</dbReference>
<gene>
    <name evidence="3" type="ORF">CEY00_Acc16802</name>
</gene>
<dbReference type="Gramene" id="PSS09818">
    <property type="protein sequence ID" value="PSS09818"/>
    <property type="gene ID" value="CEY00_Acc16802"/>
</dbReference>
<comment type="caution">
    <text evidence="3">The sequence shown here is derived from an EMBL/GenBank/DDBJ whole genome shotgun (WGS) entry which is preliminary data.</text>
</comment>
<protein>
    <submittedName>
        <fullName evidence="3">3',5'-cyclic-nucleotide phosphodiesterase</fullName>
    </submittedName>
</protein>
<organism evidence="3 4">
    <name type="scientific">Actinidia chinensis var. chinensis</name>
    <name type="common">Chinese soft-hair kiwi</name>
    <dbReference type="NCBI Taxonomy" id="1590841"/>
    <lineage>
        <taxon>Eukaryota</taxon>
        <taxon>Viridiplantae</taxon>
        <taxon>Streptophyta</taxon>
        <taxon>Embryophyta</taxon>
        <taxon>Tracheophyta</taxon>
        <taxon>Spermatophyta</taxon>
        <taxon>Magnoliopsida</taxon>
        <taxon>eudicotyledons</taxon>
        <taxon>Gunneridae</taxon>
        <taxon>Pentapetalae</taxon>
        <taxon>asterids</taxon>
        <taxon>Ericales</taxon>
        <taxon>Actinidiaceae</taxon>
        <taxon>Actinidia</taxon>
    </lineage>
</organism>
<feature type="compositionally biased region" description="Polar residues" evidence="1">
    <location>
        <begin position="386"/>
        <end position="408"/>
    </location>
</feature>
<dbReference type="Pfam" id="PF14383">
    <property type="entry name" value="VARLMGL"/>
    <property type="match status" value="1"/>
</dbReference>
<evidence type="ECO:0000259" key="2">
    <source>
        <dbReference type="Pfam" id="PF14383"/>
    </source>
</evidence>
<dbReference type="FunCoup" id="A0A2R6QK92">
    <property type="interactions" value="71"/>
</dbReference>
<dbReference type="Proteomes" id="UP000241394">
    <property type="component" value="Chromosome LG15"/>
</dbReference>
<name>A0A2R6QK92_ACTCC</name>
<feature type="domain" description="DUF3741" evidence="2">
    <location>
        <begin position="100"/>
        <end position="121"/>
    </location>
</feature>
<feature type="region of interest" description="Disordered" evidence="1">
    <location>
        <begin position="362"/>
        <end position="408"/>
    </location>
</feature>
<sequence>MNILETIRRNLLIRSLTDFSDLYMFHFQNTLKLFDLLSRSRILILMATSQNDTSKCFSAVLRRLLCSGSLPTHPSDLLTDPNNFSLFDHPPKYSKIEVTKSQSPQTPGIVARLMGLDSLPDLNWAPKQRTLESILRSRSVNSANYLPELDLTQSNHRRVQTSLSFREIPTSLQQENDDLFVVCFENVGGSNKSEMGLGELKEKKGNTERRRVNLRERKSGKREEEGDRALLLQKNDDLFVLCFEKVDGSNKMRLSGSKYEMGCEELRETQRNRGSFRERKFDERENVGKGSSEVKFVQRKSREKLKGKGVVEALNHKETRVESKFGNKKGSGSRNRAKKVETLCNLETSSHVSVVDLRNNLSHHETTSSGDSRSRAIIPNSRKKPSSNNANFDNNSPTSTRKSANFDNYSSNSMRNFVADDNDVLTGAKRNRECKPKKRQEVDYCEVVCEIFRLTEKETRESNWMGERMICFEDVEEICTEFGQQILDSLFHQVVDELVSCDMN</sequence>
<dbReference type="OrthoDB" id="1670627at2759"/>
<proteinExistence type="predicted"/>
<evidence type="ECO:0000313" key="3">
    <source>
        <dbReference type="EMBL" id="PSS09818.1"/>
    </source>
</evidence>
<dbReference type="PANTHER" id="PTHR35499:SF4">
    <property type="entry name" value="ALC-INTERACTING PROTEIN 1"/>
    <property type="match status" value="1"/>
</dbReference>
<keyword evidence="4" id="KW-1185">Reference proteome</keyword>
<evidence type="ECO:0000256" key="1">
    <source>
        <dbReference type="SAM" id="MobiDB-lite"/>
    </source>
</evidence>